<protein>
    <submittedName>
        <fullName evidence="2">Uncharacterized protein</fullName>
    </submittedName>
</protein>
<evidence type="ECO:0000313" key="2">
    <source>
        <dbReference type="EMBL" id="SVA89001.1"/>
    </source>
</evidence>
<evidence type="ECO:0000256" key="1">
    <source>
        <dbReference type="SAM" id="Phobius"/>
    </source>
</evidence>
<name>A0A381ZJ50_9ZZZZ</name>
<keyword evidence="1" id="KW-1133">Transmembrane helix</keyword>
<keyword evidence="1" id="KW-0472">Membrane</keyword>
<dbReference type="AlphaFoldDB" id="A0A381ZJ50"/>
<proteinExistence type="predicted"/>
<dbReference type="EMBL" id="UINC01021446">
    <property type="protein sequence ID" value="SVA89001.1"/>
    <property type="molecule type" value="Genomic_DNA"/>
</dbReference>
<organism evidence="2">
    <name type="scientific">marine metagenome</name>
    <dbReference type="NCBI Taxonomy" id="408172"/>
    <lineage>
        <taxon>unclassified sequences</taxon>
        <taxon>metagenomes</taxon>
        <taxon>ecological metagenomes</taxon>
    </lineage>
</organism>
<sequence length="86" mass="10715">MDWIWFGKSYLILLIGALSIHLAIHLVQGMLRLRRKYGLSFGIEDWVEWKDWFIYYLPYTIEEIRWYFKVWSVGFFGMWIILLFWE</sequence>
<feature type="transmembrane region" description="Helical" evidence="1">
    <location>
        <begin position="6"/>
        <end position="27"/>
    </location>
</feature>
<keyword evidence="1" id="KW-0812">Transmembrane</keyword>
<feature type="transmembrane region" description="Helical" evidence="1">
    <location>
        <begin position="66"/>
        <end position="85"/>
    </location>
</feature>
<accession>A0A381ZJ50</accession>
<reference evidence="2" key="1">
    <citation type="submission" date="2018-05" db="EMBL/GenBank/DDBJ databases">
        <authorList>
            <person name="Lanie J.A."/>
            <person name="Ng W.-L."/>
            <person name="Kazmierczak K.M."/>
            <person name="Andrzejewski T.M."/>
            <person name="Davidsen T.M."/>
            <person name="Wayne K.J."/>
            <person name="Tettelin H."/>
            <person name="Glass J.I."/>
            <person name="Rusch D."/>
            <person name="Podicherti R."/>
            <person name="Tsui H.-C.T."/>
            <person name="Winkler M.E."/>
        </authorList>
    </citation>
    <scope>NUCLEOTIDE SEQUENCE</scope>
</reference>
<gene>
    <name evidence="2" type="ORF">METZ01_LOCUS141855</name>
</gene>